<evidence type="ECO:0000313" key="2">
    <source>
        <dbReference type="EMBL" id="UUI76606.1"/>
    </source>
</evidence>
<gene>
    <name evidence="2" type="ORF">NP064_06895</name>
</gene>
<reference evidence="2 3" key="1">
    <citation type="submission" date="2022-07" db="EMBL/GenBank/DDBJ databases">
        <title>Novel species in genus cellulomonas.</title>
        <authorList>
            <person name="Ye L."/>
        </authorList>
    </citation>
    <scope>NUCLEOTIDE SEQUENCE [LARGE SCALE GENOMIC DNA]</scope>
    <source>
        <strain evidence="3">zg-Y338</strain>
    </source>
</reference>
<evidence type="ECO:0008006" key="4">
    <source>
        <dbReference type="Google" id="ProtNLM"/>
    </source>
</evidence>
<evidence type="ECO:0000313" key="3">
    <source>
        <dbReference type="Proteomes" id="UP001316189"/>
    </source>
</evidence>
<feature type="transmembrane region" description="Helical" evidence="1">
    <location>
        <begin position="12"/>
        <end position="31"/>
    </location>
</feature>
<sequence>MVTTFLVTHRWVSVTVFGVIVLLGLLAGRWLAGRRRVSWTLFGLTLVPVVLLTLVPSSREVFERCAVGWALPTPGRVEVLANVSLFIPPVLLAAVGGDGGLSATGP</sequence>
<name>A0ABY5L1E4_9CELL</name>
<keyword evidence="1" id="KW-0472">Membrane</keyword>
<accession>A0ABY5L1E4</accession>
<organism evidence="2 3">
    <name type="scientific">Cellulomonas chengniuliangii</name>
    <dbReference type="NCBI Taxonomy" id="2968084"/>
    <lineage>
        <taxon>Bacteria</taxon>
        <taxon>Bacillati</taxon>
        <taxon>Actinomycetota</taxon>
        <taxon>Actinomycetes</taxon>
        <taxon>Micrococcales</taxon>
        <taxon>Cellulomonadaceae</taxon>
        <taxon>Cellulomonas</taxon>
    </lineage>
</organism>
<keyword evidence="3" id="KW-1185">Reference proteome</keyword>
<keyword evidence="1" id="KW-0812">Transmembrane</keyword>
<dbReference type="EMBL" id="CP101988">
    <property type="protein sequence ID" value="UUI76606.1"/>
    <property type="molecule type" value="Genomic_DNA"/>
</dbReference>
<protein>
    <recommendedName>
        <fullName evidence="4">VanZ-like domain-containing protein</fullName>
    </recommendedName>
</protein>
<dbReference type="Proteomes" id="UP001316189">
    <property type="component" value="Chromosome"/>
</dbReference>
<feature type="transmembrane region" description="Helical" evidence="1">
    <location>
        <begin position="37"/>
        <end position="55"/>
    </location>
</feature>
<dbReference type="RefSeq" id="WP_227568889.1">
    <property type="nucleotide sequence ID" value="NZ_CP101988.1"/>
</dbReference>
<proteinExistence type="predicted"/>
<evidence type="ECO:0000256" key="1">
    <source>
        <dbReference type="SAM" id="Phobius"/>
    </source>
</evidence>
<keyword evidence="1" id="KW-1133">Transmembrane helix</keyword>